<feature type="region of interest" description="Disordered" evidence="2">
    <location>
        <begin position="682"/>
        <end position="704"/>
    </location>
</feature>
<dbReference type="AlphaFoldDB" id="A0A6P8IS38"/>
<proteinExistence type="predicted"/>
<reference evidence="4 5" key="1">
    <citation type="submission" date="2025-04" db="UniProtKB">
        <authorList>
            <consortium name="RefSeq"/>
        </authorList>
    </citation>
    <scope>IDENTIFICATION</scope>
    <source>
        <tissue evidence="4 5">Tentacle</tissue>
    </source>
</reference>
<dbReference type="RefSeq" id="XP_031569982.1">
    <property type="nucleotide sequence ID" value="XM_031714122.1"/>
</dbReference>
<feature type="coiled-coil region" evidence="1">
    <location>
        <begin position="615"/>
        <end position="649"/>
    </location>
</feature>
<gene>
    <name evidence="4 5" type="primary">LOC116304393</name>
</gene>
<keyword evidence="3" id="KW-1185">Reference proteome</keyword>
<dbReference type="OrthoDB" id="5974066at2759"/>
<keyword evidence="1" id="KW-0175">Coiled coil</keyword>
<protein>
    <submittedName>
        <fullName evidence="4 5">Uncharacterized protein LOC116304393</fullName>
    </submittedName>
</protein>
<evidence type="ECO:0000256" key="2">
    <source>
        <dbReference type="SAM" id="MobiDB-lite"/>
    </source>
</evidence>
<dbReference type="RefSeq" id="XP_031569981.1">
    <property type="nucleotide sequence ID" value="XM_031714121.1"/>
</dbReference>
<sequence>MSIEKDSKKRQKEITKEWKTISSHYSKNLKSLEDLVTKLGVYQTLQLGGEDDSMAGVQNDDIVIWKQHVTRGQQQLYNSLKKLRDLITKRKKMESASSRPIKVSIRRQSKRSLNLEDLQKHLEGYGSLTDDLSTYVAVTEQLITLGNKRVVGGELNEENATKLRDELVALNSRWNKLNGKVLRYIDRCEQFIDEIVTEHRNLSLWIVKADNMVQWLTECEKLVQREKKLGIDEETLEEQLQDVEEFLKEGSEYQPSALDVLFTGEKFVQANRLDKHDIEHVDKTVAALRKRWNAMEVHLETRQSRIVERLDVIKKGKTADKLRPWREKANSLANSFSESKEVLDSVDDKLKDGDKYEILKQCTSDIKKIEHRLLNESSEALTEVSSTGSAWMSQRQLSRDDDEEVEETVDVLHRKMSDLEETVRKNKERVCRTTANIMNQQISECEQSINDLDNASLDNFAAIGTDVKAVQKQIEDLEKFEDRIEVNEAEFNQVTQRFEDALSENMLDEPNRHKLSHRLQELEWRYKELWRENDNNKERILKALLSYSSDVMAVAHNWLSDAEERVEMIEKIDTKEKIAAEKGYNEHKRIDEELVVNEPKVRSAIALGRAIVSDKLIKEEDLKDVQKEMDEMEDRLEALKTKNKRHHIKFHSAMTENILRQEESIEISEVSEVHAELPENIDLKPTDEGFSDGESAADSQDKTKSYLDPKSVKFHAESKDMNQWIDESNRMVNEFYKEMHAKDAWKKQEKIEKLCGQKEKRQTKVNFLNKLGKEIMNESRDKEVSKEIEEELATLNNRWSDCLSMLETAKEVDVPKKKKDSACCLWVIIRRKLRTLCAYN</sequence>
<dbReference type="SMART" id="SM00150">
    <property type="entry name" value="SPEC"/>
    <property type="match status" value="4"/>
</dbReference>
<feature type="compositionally biased region" description="Polar residues" evidence="2">
    <location>
        <begin position="385"/>
        <end position="396"/>
    </location>
</feature>
<evidence type="ECO:0000256" key="1">
    <source>
        <dbReference type="SAM" id="Coils"/>
    </source>
</evidence>
<name>A0A6P8IS38_ACTTE</name>
<organism evidence="3 4">
    <name type="scientific">Actinia tenebrosa</name>
    <name type="common">Australian red waratah sea anemone</name>
    <dbReference type="NCBI Taxonomy" id="6105"/>
    <lineage>
        <taxon>Eukaryota</taxon>
        <taxon>Metazoa</taxon>
        <taxon>Cnidaria</taxon>
        <taxon>Anthozoa</taxon>
        <taxon>Hexacorallia</taxon>
        <taxon>Actiniaria</taxon>
        <taxon>Actiniidae</taxon>
        <taxon>Actinia</taxon>
    </lineage>
</organism>
<evidence type="ECO:0000313" key="5">
    <source>
        <dbReference type="RefSeq" id="XP_031569982.1"/>
    </source>
</evidence>
<accession>A0A6P8IS38</accession>
<dbReference type="KEGG" id="aten:116304393"/>
<dbReference type="Gene3D" id="1.20.58.60">
    <property type="match status" value="5"/>
</dbReference>
<evidence type="ECO:0000313" key="3">
    <source>
        <dbReference type="Proteomes" id="UP000515163"/>
    </source>
</evidence>
<dbReference type="Pfam" id="PF00435">
    <property type="entry name" value="Spectrin"/>
    <property type="match status" value="2"/>
</dbReference>
<dbReference type="SUPFAM" id="SSF46966">
    <property type="entry name" value="Spectrin repeat"/>
    <property type="match status" value="5"/>
</dbReference>
<dbReference type="InterPro" id="IPR002017">
    <property type="entry name" value="Spectrin_repeat"/>
</dbReference>
<dbReference type="Proteomes" id="UP000515163">
    <property type="component" value="Unplaced"/>
</dbReference>
<dbReference type="GeneID" id="116304393"/>
<dbReference type="InterPro" id="IPR018159">
    <property type="entry name" value="Spectrin/alpha-actinin"/>
</dbReference>
<evidence type="ECO:0000313" key="4">
    <source>
        <dbReference type="RefSeq" id="XP_031569981.1"/>
    </source>
</evidence>
<feature type="region of interest" description="Disordered" evidence="2">
    <location>
        <begin position="385"/>
        <end position="404"/>
    </location>
</feature>